<evidence type="ECO:0000256" key="1">
    <source>
        <dbReference type="SAM" id="Coils"/>
    </source>
</evidence>
<dbReference type="OrthoDB" id="6040at2759"/>
<dbReference type="AlphaFoldDB" id="R7Q4L0"/>
<name>R7Q4L0_CHOCR</name>
<dbReference type="EMBL" id="HG001646">
    <property type="protein sequence ID" value="CDF33457.1"/>
    <property type="molecule type" value="Genomic_DNA"/>
</dbReference>
<gene>
    <name evidence="3" type="ORF">CHC_T00002251001</name>
</gene>
<protein>
    <recommendedName>
        <fullName evidence="5">Zinc-finger domain-containing protein</fullName>
    </recommendedName>
</protein>
<sequence length="759" mass="82968">MIAESPAKFTCLALMLCMPKIYMCYRQSHSLPQLIKELLQNFPDILPYTVCVTSTSSPVSFDLSHSFVPPLHTVLIAFSHHYLSYTTTHQQNVNYKLLPQFIENWIETAIDEPQTPLPTLAKKLSYLELDDNTSKIPADLLSAPLPRPASSPNQTACQMHSTPVSHAKAECVDDEIQPNNAHLDRDEIQPSPVPVSPPIFNAHLPLLGQHPDTPMYANKDAPALVSALRRNPPAELAFQALSPGSPPYPQSIGEPGLTPHTCFEGNIGHDLHSPAWVTQTQTGTPPLSPDFVPETLQSALNAGHMPPSYMSPGYISPAHLSPGHFAPPWLIPSPRVAIHGLAPMQRIGTPAHSGLTPYNSAMTATSADTSLMHRVPSATSAASYVTQASGQVGIPEVPKAATKSKNRYSKGASASNYCHVCGRNSRIEFAVCANTKVGLCRKVVCDKCLLLYERESFEISKDPRVKWKCTHCRNCCPPRARCKQYTRNNHRRRARKAAAALREAQNRQLAAQAAQAAQASQQGHQLPQMVLPNLPLPTIPLVQGARVVKPKRQRKSRRKDQQKGTKRGQVRPEPARRPEIPFAPTQPMQWLLDEDISLFLGHEGQPGVPPLVGPSTPQVPVATSPVMVERMLPPLPAPDSRGQKRDFSHLAQSPNIDSVLLPDQLPMTAAGPSVQYLNLEAAEPASGAGDSRGKRRRLVEPFPDGISPICTGYSISPSSSVKTHVKRVSTQLPRCNTLRPLSSSMCRVGPSSKSREQDW</sequence>
<proteinExistence type="predicted"/>
<feature type="region of interest" description="Disordered" evidence="2">
    <location>
        <begin position="542"/>
        <end position="583"/>
    </location>
</feature>
<dbReference type="PhylomeDB" id="R7Q4L0"/>
<reference evidence="4" key="1">
    <citation type="journal article" date="2013" name="Proc. Natl. Acad. Sci. U.S.A.">
        <title>Genome structure and metabolic features in the red seaweed Chondrus crispus shed light on evolution of the Archaeplastida.</title>
        <authorList>
            <person name="Collen J."/>
            <person name="Porcel B."/>
            <person name="Carre W."/>
            <person name="Ball S.G."/>
            <person name="Chaparro C."/>
            <person name="Tonon T."/>
            <person name="Barbeyron T."/>
            <person name="Michel G."/>
            <person name="Noel B."/>
            <person name="Valentin K."/>
            <person name="Elias M."/>
            <person name="Artiguenave F."/>
            <person name="Arun A."/>
            <person name="Aury J.M."/>
            <person name="Barbosa-Neto J.F."/>
            <person name="Bothwell J.H."/>
            <person name="Bouget F.Y."/>
            <person name="Brillet L."/>
            <person name="Cabello-Hurtado F."/>
            <person name="Capella-Gutierrez S."/>
            <person name="Charrier B."/>
            <person name="Cladiere L."/>
            <person name="Cock J.M."/>
            <person name="Coelho S.M."/>
            <person name="Colleoni C."/>
            <person name="Czjzek M."/>
            <person name="Da Silva C."/>
            <person name="Delage L."/>
            <person name="Denoeud F."/>
            <person name="Deschamps P."/>
            <person name="Dittami S.M."/>
            <person name="Gabaldon T."/>
            <person name="Gachon C.M."/>
            <person name="Groisillier A."/>
            <person name="Herve C."/>
            <person name="Jabbari K."/>
            <person name="Katinka M."/>
            <person name="Kloareg B."/>
            <person name="Kowalczyk N."/>
            <person name="Labadie K."/>
            <person name="Leblanc C."/>
            <person name="Lopez P.J."/>
            <person name="McLachlan D.H."/>
            <person name="Meslet-Cladiere L."/>
            <person name="Moustafa A."/>
            <person name="Nehr Z."/>
            <person name="Nyvall Collen P."/>
            <person name="Panaud O."/>
            <person name="Partensky F."/>
            <person name="Poulain J."/>
            <person name="Rensing S.A."/>
            <person name="Rousvoal S."/>
            <person name="Samson G."/>
            <person name="Symeonidi A."/>
            <person name="Weissenbach J."/>
            <person name="Zambounis A."/>
            <person name="Wincker P."/>
            <person name="Boyen C."/>
        </authorList>
    </citation>
    <scope>NUCLEOTIDE SEQUENCE [LARGE SCALE GENOMIC DNA]</scope>
    <source>
        <strain evidence="4">cv. Stackhouse</strain>
    </source>
</reference>
<feature type="coiled-coil region" evidence="1">
    <location>
        <begin position="487"/>
        <end position="522"/>
    </location>
</feature>
<dbReference type="RefSeq" id="XP_005713260.1">
    <property type="nucleotide sequence ID" value="XM_005713203.1"/>
</dbReference>
<evidence type="ECO:0008006" key="5">
    <source>
        <dbReference type="Google" id="ProtNLM"/>
    </source>
</evidence>
<feature type="compositionally biased region" description="Basic residues" evidence="2">
    <location>
        <begin position="548"/>
        <end position="569"/>
    </location>
</feature>
<dbReference type="GeneID" id="17320975"/>
<evidence type="ECO:0000256" key="2">
    <source>
        <dbReference type="SAM" id="MobiDB-lite"/>
    </source>
</evidence>
<accession>R7Q4L0</accession>
<dbReference type="Gramene" id="CDF33457">
    <property type="protein sequence ID" value="CDF33457"/>
    <property type="gene ID" value="CHC_T00002251001"/>
</dbReference>
<dbReference type="KEGG" id="ccp:CHC_T00002251001"/>
<evidence type="ECO:0000313" key="3">
    <source>
        <dbReference type="EMBL" id="CDF33457.1"/>
    </source>
</evidence>
<keyword evidence="1" id="KW-0175">Coiled coil</keyword>
<evidence type="ECO:0000313" key="4">
    <source>
        <dbReference type="Proteomes" id="UP000012073"/>
    </source>
</evidence>
<dbReference type="Proteomes" id="UP000012073">
    <property type="component" value="Unassembled WGS sequence"/>
</dbReference>
<organism evidence="3 4">
    <name type="scientific">Chondrus crispus</name>
    <name type="common">Carrageen Irish moss</name>
    <name type="synonym">Polymorpha crispa</name>
    <dbReference type="NCBI Taxonomy" id="2769"/>
    <lineage>
        <taxon>Eukaryota</taxon>
        <taxon>Rhodophyta</taxon>
        <taxon>Florideophyceae</taxon>
        <taxon>Rhodymeniophycidae</taxon>
        <taxon>Gigartinales</taxon>
        <taxon>Gigartinaceae</taxon>
        <taxon>Chondrus</taxon>
    </lineage>
</organism>
<keyword evidence="4" id="KW-1185">Reference proteome</keyword>